<dbReference type="InterPro" id="IPR050288">
    <property type="entry name" value="Cellulose_deg_GH3"/>
</dbReference>
<sequence>MMGLEGLVSTERSTTRRSGKKVALLGYAKEALAHGGGSASVTAHYKATPWDALHEAFEGSDVEFVHAFGAHVFGQLPPISSNVTDADGEEGWSCTLFEPGTTQEAGSIEECKSSEIDLLQQEVVGKDIKLQSTYVAPHTGKYYATLSGLGLSKFTIDGKLIAEQTENCSDPMGFVLGGVAAPRVSVDMEAGRQYNFEVTTTPLVSSGSGFGLSYTTFEYADLSVRGDGKDAFVATVKVANTGAVDASTAVQLYVGSRETKPEKPSQGAVPVVTRDFAFWSEEKSQWFVEEGPYSFSIGKNARDVVLTQEVTVPGQTWDP</sequence>
<comment type="caution">
    <text evidence="6">The sequence shown here is derived from an EMBL/GenBank/DDBJ whole genome shotgun (WGS) entry which is preliminary data.</text>
</comment>
<evidence type="ECO:0000256" key="5">
    <source>
        <dbReference type="ARBA" id="ARBA00023295"/>
    </source>
</evidence>
<evidence type="ECO:0000256" key="1">
    <source>
        <dbReference type="ARBA" id="ARBA00000448"/>
    </source>
</evidence>
<reference evidence="6" key="1">
    <citation type="submission" date="2022-10" db="EMBL/GenBank/DDBJ databases">
        <title>Determination and structural analysis of whole genome sequence of Sarocladium strictum F4-1.</title>
        <authorList>
            <person name="Hu L."/>
            <person name="Jiang Y."/>
        </authorList>
    </citation>
    <scope>NUCLEOTIDE SEQUENCE</scope>
    <source>
        <strain evidence="6">F4-1</strain>
    </source>
</reference>
<dbReference type="AlphaFoldDB" id="A0AA39GST2"/>
<comment type="similarity">
    <text evidence="2">Belongs to the glycosyl hydrolase 3 family.</text>
</comment>
<dbReference type="Proteomes" id="UP001175261">
    <property type="component" value="Unassembled WGS sequence"/>
</dbReference>
<dbReference type="GO" id="GO:0005975">
    <property type="term" value="P:carbohydrate metabolic process"/>
    <property type="evidence" value="ECO:0007669"/>
    <property type="project" value="InterPro"/>
</dbReference>
<dbReference type="Gene3D" id="3.40.50.1700">
    <property type="entry name" value="Glycoside hydrolase family 3 C-terminal domain"/>
    <property type="match status" value="1"/>
</dbReference>
<dbReference type="EC" id="3.2.1.21" evidence="3"/>
<evidence type="ECO:0000256" key="2">
    <source>
        <dbReference type="ARBA" id="ARBA00005336"/>
    </source>
</evidence>
<organism evidence="6 7">
    <name type="scientific">Sarocladium strictum</name>
    <name type="common">Black bundle disease fungus</name>
    <name type="synonym">Acremonium strictum</name>
    <dbReference type="NCBI Taxonomy" id="5046"/>
    <lineage>
        <taxon>Eukaryota</taxon>
        <taxon>Fungi</taxon>
        <taxon>Dikarya</taxon>
        <taxon>Ascomycota</taxon>
        <taxon>Pezizomycotina</taxon>
        <taxon>Sordariomycetes</taxon>
        <taxon>Hypocreomycetidae</taxon>
        <taxon>Hypocreales</taxon>
        <taxon>Sarocladiaceae</taxon>
        <taxon>Sarocladium</taxon>
    </lineage>
</organism>
<dbReference type="Gene3D" id="2.60.120.260">
    <property type="entry name" value="Galactose-binding domain-like"/>
    <property type="match status" value="1"/>
</dbReference>
<dbReference type="Gene3D" id="2.60.40.10">
    <property type="entry name" value="Immunoglobulins"/>
    <property type="match status" value="1"/>
</dbReference>
<dbReference type="EMBL" id="JAPDFR010000001">
    <property type="protein sequence ID" value="KAK0392917.1"/>
    <property type="molecule type" value="Genomic_DNA"/>
</dbReference>
<comment type="catalytic activity">
    <reaction evidence="1">
        <text>Hydrolysis of terminal, non-reducing beta-D-glucosyl residues with release of beta-D-glucose.</text>
        <dbReference type="EC" id="3.2.1.21"/>
    </reaction>
</comment>
<name>A0AA39GST2_SARSR</name>
<proteinExistence type="inferred from homology"/>
<evidence type="ECO:0000256" key="3">
    <source>
        <dbReference type="ARBA" id="ARBA00012744"/>
    </source>
</evidence>
<accession>A0AA39GST2</accession>
<dbReference type="InterPro" id="IPR013783">
    <property type="entry name" value="Ig-like_fold"/>
</dbReference>
<dbReference type="GO" id="GO:0008422">
    <property type="term" value="F:beta-glucosidase activity"/>
    <property type="evidence" value="ECO:0007669"/>
    <property type="project" value="UniProtKB-EC"/>
</dbReference>
<dbReference type="InterPro" id="IPR036881">
    <property type="entry name" value="Glyco_hydro_3_C_sf"/>
</dbReference>
<gene>
    <name evidence="6" type="ORF">NLU13_2411</name>
</gene>
<keyword evidence="5" id="KW-0326">Glycosidase</keyword>
<protein>
    <recommendedName>
        <fullName evidence="3">beta-glucosidase</fullName>
        <ecNumber evidence="3">3.2.1.21</ecNumber>
    </recommendedName>
</protein>
<dbReference type="PANTHER" id="PTHR42715:SF10">
    <property type="entry name" value="BETA-GLUCOSIDASE"/>
    <property type="match status" value="1"/>
</dbReference>
<dbReference type="PANTHER" id="PTHR42715">
    <property type="entry name" value="BETA-GLUCOSIDASE"/>
    <property type="match status" value="1"/>
</dbReference>
<evidence type="ECO:0000313" key="6">
    <source>
        <dbReference type="EMBL" id="KAK0392917.1"/>
    </source>
</evidence>
<evidence type="ECO:0000313" key="7">
    <source>
        <dbReference type="Proteomes" id="UP001175261"/>
    </source>
</evidence>
<evidence type="ECO:0000256" key="4">
    <source>
        <dbReference type="ARBA" id="ARBA00022801"/>
    </source>
</evidence>
<keyword evidence="4" id="KW-0378">Hydrolase</keyword>
<keyword evidence="7" id="KW-1185">Reference proteome</keyword>